<dbReference type="Proteomes" id="UP000803884">
    <property type="component" value="Unassembled WGS sequence"/>
</dbReference>
<evidence type="ECO:0000313" key="14">
    <source>
        <dbReference type="Proteomes" id="UP000803884"/>
    </source>
</evidence>
<evidence type="ECO:0000256" key="8">
    <source>
        <dbReference type="ARBA" id="ARBA00023010"/>
    </source>
</evidence>
<evidence type="ECO:0000256" key="3">
    <source>
        <dbReference type="ARBA" id="ARBA00022448"/>
    </source>
</evidence>
<dbReference type="InterPro" id="IPR037363">
    <property type="entry name" value="Sec13/Seh1_fam"/>
</dbReference>
<evidence type="ECO:0000256" key="2">
    <source>
        <dbReference type="ARBA" id="ARBA00010102"/>
    </source>
</evidence>
<comment type="subcellular location">
    <subcellularLocation>
        <location evidence="1">Nucleus</location>
        <location evidence="1">Nuclear pore complex</location>
    </subcellularLocation>
</comment>
<keyword evidence="4 11" id="KW-0853">WD repeat</keyword>
<comment type="caution">
    <text evidence="13">The sequence shown here is derived from an EMBL/GenBank/DDBJ whole genome shotgun (WGS) entry which is preliminary data.</text>
</comment>
<dbReference type="InterPro" id="IPR015943">
    <property type="entry name" value="WD40/YVTN_repeat-like_dom_sf"/>
</dbReference>
<dbReference type="GO" id="GO:0015031">
    <property type="term" value="P:protein transport"/>
    <property type="evidence" value="ECO:0007669"/>
    <property type="project" value="UniProtKB-KW"/>
</dbReference>
<evidence type="ECO:0000256" key="1">
    <source>
        <dbReference type="ARBA" id="ARBA00004567"/>
    </source>
</evidence>
<evidence type="ECO:0008006" key="15">
    <source>
        <dbReference type="Google" id="ProtNLM"/>
    </source>
</evidence>
<dbReference type="PROSITE" id="PS50294">
    <property type="entry name" value="WD_REPEATS_REGION"/>
    <property type="match status" value="2"/>
</dbReference>
<dbReference type="RefSeq" id="XP_069226762.1">
    <property type="nucleotide sequence ID" value="XM_069376374.1"/>
</dbReference>
<keyword evidence="3" id="KW-0813">Transport</keyword>
<feature type="repeat" description="WD" evidence="11">
    <location>
        <begin position="56"/>
        <end position="99"/>
    </location>
</feature>
<reference evidence="13 14" key="1">
    <citation type="journal article" date="2020" name="Microbiol. Resour. Announc.">
        <title>Draft Genome Sequence of a Cladosporium Species Isolated from the Mesophotic Ascidian Didemnum maculosum.</title>
        <authorList>
            <person name="Gioti A."/>
            <person name="Siaperas R."/>
            <person name="Nikolaivits E."/>
            <person name="Le Goff G."/>
            <person name="Ouazzani J."/>
            <person name="Kotoulas G."/>
            <person name="Topakas E."/>
        </authorList>
    </citation>
    <scope>NUCLEOTIDE SEQUENCE [LARGE SCALE GENOMIC DNA]</scope>
    <source>
        <strain evidence="13 14">TM138-S3</strain>
    </source>
</reference>
<dbReference type="AlphaFoldDB" id="A0AB34KJB0"/>
<dbReference type="GO" id="GO:1904263">
    <property type="term" value="P:positive regulation of TORC1 signaling"/>
    <property type="evidence" value="ECO:0007669"/>
    <property type="project" value="TreeGrafter"/>
</dbReference>
<proteinExistence type="inferred from homology"/>
<accession>A0AB34KJB0</accession>
<keyword evidence="10" id="KW-0539">Nucleus</keyword>
<keyword evidence="9" id="KW-0906">Nuclear pore complex</keyword>
<dbReference type="GeneID" id="96009212"/>
<evidence type="ECO:0000256" key="6">
    <source>
        <dbReference type="ARBA" id="ARBA00022816"/>
    </source>
</evidence>
<keyword evidence="8" id="KW-0811">Translocation</keyword>
<dbReference type="GO" id="GO:0035859">
    <property type="term" value="C:Seh1-associated complex"/>
    <property type="evidence" value="ECO:0007669"/>
    <property type="project" value="TreeGrafter"/>
</dbReference>
<dbReference type="PROSITE" id="PS50082">
    <property type="entry name" value="WD_REPEATS_2"/>
    <property type="match status" value="3"/>
</dbReference>
<keyword evidence="5" id="KW-0677">Repeat</keyword>
<dbReference type="Pfam" id="PF00400">
    <property type="entry name" value="WD40"/>
    <property type="match status" value="4"/>
</dbReference>
<dbReference type="SUPFAM" id="SSF50978">
    <property type="entry name" value="WD40 repeat-like"/>
    <property type="match status" value="1"/>
</dbReference>
<comment type="similarity">
    <text evidence="2">Belongs to the WD repeat SEC13 family.</text>
</comment>
<dbReference type="GO" id="GO:0031080">
    <property type="term" value="C:nuclear pore outer ring"/>
    <property type="evidence" value="ECO:0007669"/>
    <property type="project" value="TreeGrafter"/>
</dbReference>
<dbReference type="GO" id="GO:0034198">
    <property type="term" value="P:cellular response to amino acid starvation"/>
    <property type="evidence" value="ECO:0007669"/>
    <property type="project" value="TreeGrafter"/>
</dbReference>
<dbReference type="EMBL" id="JAAQHG020000033">
    <property type="protein sequence ID" value="KAL1583655.1"/>
    <property type="molecule type" value="Genomic_DNA"/>
</dbReference>
<name>A0AB34KJB0_9PEZI</name>
<evidence type="ECO:0000313" key="13">
    <source>
        <dbReference type="EMBL" id="KAL1583655.1"/>
    </source>
</evidence>
<dbReference type="PANTHER" id="PTHR11024">
    <property type="entry name" value="NUCLEAR PORE COMPLEX PROTEIN SEC13 / SEH1 FAMILY MEMBER"/>
    <property type="match status" value="1"/>
</dbReference>
<protein>
    <recommendedName>
        <fullName evidence="15">WD40 repeat-like protein</fullName>
    </recommendedName>
</protein>
<evidence type="ECO:0000256" key="9">
    <source>
        <dbReference type="ARBA" id="ARBA00023132"/>
    </source>
</evidence>
<evidence type="ECO:0000256" key="7">
    <source>
        <dbReference type="ARBA" id="ARBA00022927"/>
    </source>
</evidence>
<evidence type="ECO:0000256" key="5">
    <source>
        <dbReference type="ARBA" id="ARBA00022737"/>
    </source>
</evidence>
<organism evidence="13 14">
    <name type="scientific">Cladosporium halotolerans</name>
    <dbReference type="NCBI Taxonomy" id="1052096"/>
    <lineage>
        <taxon>Eukaryota</taxon>
        <taxon>Fungi</taxon>
        <taxon>Dikarya</taxon>
        <taxon>Ascomycota</taxon>
        <taxon>Pezizomycotina</taxon>
        <taxon>Dothideomycetes</taxon>
        <taxon>Dothideomycetidae</taxon>
        <taxon>Cladosporiales</taxon>
        <taxon>Cladosporiaceae</taxon>
        <taxon>Cladosporium</taxon>
    </lineage>
</organism>
<evidence type="ECO:0000256" key="12">
    <source>
        <dbReference type="SAM" id="MobiDB-lite"/>
    </source>
</evidence>
<keyword evidence="6" id="KW-0509">mRNA transport</keyword>
<feature type="repeat" description="WD" evidence="11">
    <location>
        <begin position="341"/>
        <end position="363"/>
    </location>
</feature>
<dbReference type="PANTHER" id="PTHR11024:SF3">
    <property type="entry name" value="NUCLEOPORIN SEH1"/>
    <property type="match status" value="1"/>
</dbReference>
<dbReference type="GO" id="GO:0005198">
    <property type="term" value="F:structural molecule activity"/>
    <property type="evidence" value="ECO:0007669"/>
    <property type="project" value="InterPro"/>
</dbReference>
<gene>
    <name evidence="13" type="ORF">WHR41_07770</name>
</gene>
<evidence type="ECO:0000256" key="10">
    <source>
        <dbReference type="ARBA" id="ARBA00023242"/>
    </source>
</evidence>
<dbReference type="GO" id="GO:0051028">
    <property type="term" value="P:mRNA transport"/>
    <property type="evidence" value="ECO:0007669"/>
    <property type="project" value="UniProtKB-KW"/>
</dbReference>
<feature type="repeat" description="WD" evidence="11">
    <location>
        <begin position="10"/>
        <end position="42"/>
    </location>
</feature>
<evidence type="ECO:0000256" key="4">
    <source>
        <dbReference type="ARBA" id="ARBA00022574"/>
    </source>
</evidence>
<dbReference type="Gene3D" id="2.130.10.10">
    <property type="entry name" value="YVTN repeat-like/Quinoprotein amine dehydrogenase"/>
    <property type="match status" value="1"/>
</dbReference>
<evidence type="ECO:0000256" key="11">
    <source>
        <dbReference type="PROSITE-ProRule" id="PRU00221"/>
    </source>
</evidence>
<feature type="region of interest" description="Disordered" evidence="12">
    <location>
        <begin position="271"/>
        <end position="320"/>
    </location>
</feature>
<dbReference type="InterPro" id="IPR036322">
    <property type="entry name" value="WD40_repeat_dom_sf"/>
</dbReference>
<keyword evidence="7" id="KW-0653">Protein transport</keyword>
<sequence length="381" mass="41795">MASTGAHRFSHGHRDLLLAVSYNIYGTRAATSSSDHKLKVWECNEKTGAWIVTDAWTAHDAQVTDVKWNGPYVGEHIASIGEDGTVKIWQEDVNEPTNSGRRWKKIFQLTTATGVPFMGLDLKNIGAESYLAVSTRDGYITVCEPEDHDELTSWRVLWQDYLCKISSRMDETSFRLSWHKETLPAWPAVLAGLDRKSLGLAVAVGDVVRILRTDEDRKFYNAAVLEGAKGLVRDVAWSNGSMRGFDTLATASKDGFVRIYELHTPGAASFSTLSTNAEDAEPARPRSQFPAARPTRSGIGAGLASNAKGKGDDQGHAPGAVKQDVKLVAELEVREGMPWRVSWSPTGDMLVSTADEGSVRIWKKSAEGKWLEAAEVDSTKE</sequence>
<keyword evidence="14" id="KW-1185">Reference proteome</keyword>
<dbReference type="SMART" id="SM00320">
    <property type="entry name" value="WD40"/>
    <property type="match status" value="4"/>
</dbReference>
<dbReference type="InterPro" id="IPR001680">
    <property type="entry name" value="WD40_rpt"/>
</dbReference>